<keyword evidence="2" id="KW-1185">Reference proteome</keyword>
<protein>
    <submittedName>
        <fullName evidence="1">Uncharacterized protein</fullName>
    </submittedName>
</protein>
<dbReference type="Proteomes" id="UP001060085">
    <property type="component" value="Linkage Group LG03"/>
</dbReference>
<evidence type="ECO:0000313" key="1">
    <source>
        <dbReference type="EMBL" id="KAI5674055.1"/>
    </source>
</evidence>
<proteinExistence type="predicted"/>
<name>A0ACC0BN62_CATRO</name>
<sequence length="277" mass="31084">MEEVPEHNEHRSGLIWSGDRETCYTDLQCRRFGRNLFQSYSTAPRRLPLFRIQGEEGTIGSMDPESVHRCARRLWEVHDRLGALVLVQIWAWSRIPTLWPQLMTEIQADPLAPLGAIWCTAFDCSHLPTHTMLLRHCHTPVMSTSDGIGVSHGFYIGNPANCDTRTHGYQTAGVDRRMMEVDDMASVAIWEPPSSPSQMAVVMKKVQTIIRQCMRSRRHPREHVPDRGVRGVKRGARRHPGRGAGGGRPPVPPAPQRHEHFDPGPAVVEKGEGFGSG</sequence>
<accession>A0ACC0BN62</accession>
<organism evidence="1 2">
    <name type="scientific">Catharanthus roseus</name>
    <name type="common">Madagascar periwinkle</name>
    <name type="synonym">Vinca rosea</name>
    <dbReference type="NCBI Taxonomy" id="4058"/>
    <lineage>
        <taxon>Eukaryota</taxon>
        <taxon>Viridiplantae</taxon>
        <taxon>Streptophyta</taxon>
        <taxon>Embryophyta</taxon>
        <taxon>Tracheophyta</taxon>
        <taxon>Spermatophyta</taxon>
        <taxon>Magnoliopsida</taxon>
        <taxon>eudicotyledons</taxon>
        <taxon>Gunneridae</taxon>
        <taxon>Pentapetalae</taxon>
        <taxon>asterids</taxon>
        <taxon>lamiids</taxon>
        <taxon>Gentianales</taxon>
        <taxon>Apocynaceae</taxon>
        <taxon>Rauvolfioideae</taxon>
        <taxon>Vinceae</taxon>
        <taxon>Catharanthinae</taxon>
        <taxon>Catharanthus</taxon>
    </lineage>
</organism>
<dbReference type="EMBL" id="CM044703">
    <property type="protein sequence ID" value="KAI5674055.1"/>
    <property type="molecule type" value="Genomic_DNA"/>
</dbReference>
<gene>
    <name evidence="1" type="ORF">M9H77_14419</name>
</gene>
<evidence type="ECO:0000313" key="2">
    <source>
        <dbReference type="Proteomes" id="UP001060085"/>
    </source>
</evidence>
<reference evidence="2" key="1">
    <citation type="journal article" date="2023" name="Nat. Plants">
        <title>Single-cell RNA sequencing provides a high-resolution roadmap for understanding the multicellular compartmentation of specialized metabolism.</title>
        <authorList>
            <person name="Sun S."/>
            <person name="Shen X."/>
            <person name="Li Y."/>
            <person name="Li Y."/>
            <person name="Wang S."/>
            <person name="Li R."/>
            <person name="Zhang H."/>
            <person name="Shen G."/>
            <person name="Guo B."/>
            <person name="Wei J."/>
            <person name="Xu J."/>
            <person name="St-Pierre B."/>
            <person name="Chen S."/>
            <person name="Sun C."/>
        </authorList>
    </citation>
    <scope>NUCLEOTIDE SEQUENCE [LARGE SCALE GENOMIC DNA]</scope>
</reference>
<comment type="caution">
    <text evidence="1">The sequence shown here is derived from an EMBL/GenBank/DDBJ whole genome shotgun (WGS) entry which is preliminary data.</text>
</comment>